<protein>
    <submittedName>
        <fullName evidence="1">Uncharacterized protein</fullName>
    </submittedName>
</protein>
<keyword evidence="2" id="KW-1185">Reference proteome</keyword>
<sequence length="167" mass="17800">MLGPLGAIPYSGCSCPSWMAHCFGRVVGGLLQGGGAEVGGSEAGAKARGNAGTWQERKWEVEGGDPGVLYLFLVAEVLVLTAARWELSAEGLRVMCVCVCAHICACVCRHTLMCMCMYSPMGKSMGLPFCINIGRHHSCRILWGDEGNVSFPSLPLLQPNPPTWVEG</sequence>
<evidence type="ECO:0000313" key="2">
    <source>
        <dbReference type="Proteomes" id="UP000593571"/>
    </source>
</evidence>
<accession>A0A7J8H2K9</accession>
<organism evidence="1 2">
    <name type="scientific">Rousettus aegyptiacus</name>
    <name type="common">Egyptian fruit bat</name>
    <name type="synonym">Pteropus aegyptiacus</name>
    <dbReference type="NCBI Taxonomy" id="9407"/>
    <lineage>
        <taxon>Eukaryota</taxon>
        <taxon>Metazoa</taxon>
        <taxon>Chordata</taxon>
        <taxon>Craniata</taxon>
        <taxon>Vertebrata</taxon>
        <taxon>Euteleostomi</taxon>
        <taxon>Mammalia</taxon>
        <taxon>Eutheria</taxon>
        <taxon>Laurasiatheria</taxon>
        <taxon>Chiroptera</taxon>
        <taxon>Yinpterochiroptera</taxon>
        <taxon>Pteropodoidea</taxon>
        <taxon>Pteropodidae</taxon>
        <taxon>Rousettinae</taxon>
        <taxon>Rousettus</taxon>
    </lineage>
</organism>
<dbReference type="Proteomes" id="UP000593571">
    <property type="component" value="Unassembled WGS sequence"/>
</dbReference>
<name>A0A7J8H2K9_ROUAE</name>
<proteinExistence type="predicted"/>
<comment type="caution">
    <text evidence="1">The sequence shown here is derived from an EMBL/GenBank/DDBJ whole genome shotgun (WGS) entry which is preliminary data.</text>
</comment>
<dbReference type="AlphaFoldDB" id="A0A7J8H2K9"/>
<gene>
    <name evidence="1" type="ORF">HJG63_011330</name>
</gene>
<reference evidence="1 2" key="1">
    <citation type="journal article" date="2020" name="Nature">
        <title>Six reference-quality genomes reveal evolution of bat adaptations.</title>
        <authorList>
            <person name="Jebb D."/>
            <person name="Huang Z."/>
            <person name="Pippel M."/>
            <person name="Hughes G.M."/>
            <person name="Lavrichenko K."/>
            <person name="Devanna P."/>
            <person name="Winkler S."/>
            <person name="Jermiin L.S."/>
            <person name="Skirmuntt E.C."/>
            <person name="Katzourakis A."/>
            <person name="Burkitt-Gray L."/>
            <person name="Ray D.A."/>
            <person name="Sullivan K.A.M."/>
            <person name="Roscito J.G."/>
            <person name="Kirilenko B.M."/>
            <person name="Davalos L.M."/>
            <person name="Corthals A.P."/>
            <person name="Power M.L."/>
            <person name="Jones G."/>
            <person name="Ransome R.D."/>
            <person name="Dechmann D.K.N."/>
            <person name="Locatelli A.G."/>
            <person name="Puechmaille S.J."/>
            <person name="Fedrigo O."/>
            <person name="Jarvis E.D."/>
            <person name="Hiller M."/>
            <person name="Vernes S.C."/>
            <person name="Myers E.W."/>
            <person name="Teeling E.C."/>
        </authorList>
    </citation>
    <scope>NUCLEOTIDE SEQUENCE [LARGE SCALE GENOMIC DNA]</scope>
    <source>
        <strain evidence="1">MRouAeg1</strain>
        <tissue evidence="1">Muscle</tissue>
    </source>
</reference>
<dbReference type="EMBL" id="JACASE010000005">
    <property type="protein sequence ID" value="KAF6465992.1"/>
    <property type="molecule type" value="Genomic_DNA"/>
</dbReference>
<evidence type="ECO:0000313" key="1">
    <source>
        <dbReference type="EMBL" id="KAF6465992.1"/>
    </source>
</evidence>